<dbReference type="EMBL" id="OX451737">
    <property type="protein sequence ID" value="CAI8600429.1"/>
    <property type="molecule type" value="Genomic_DNA"/>
</dbReference>
<keyword evidence="1" id="KW-0812">Transmembrane</keyword>
<keyword evidence="1" id="KW-0472">Membrane</keyword>
<evidence type="ECO:0000313" key="3">
    <source>
        <dbReference type="EMBL" id="CAI8600429.1"/>
    </source>
</evidence>
<name>A0AAV0ZU16_VICFA</name>
<dbReference type="InterPro" id="IPR056029">
    <property type="entry name" value="DUF7610"/>
</dbReference>
<proteinExistence type="predicted"/>
<keyword evidence="1" id="KW-1133">Transmembrane helix</keyword>
<feature type="domain" description="DUF7610" evidence="2">
    <location>
        <begin position="8"/>
        <end position="61"/>
    </location>
</feature>
<accession>A0AAV0ZU16</accession>
<gene>
    <name evidence="3" type="ORF">VFH_II222640</name>
</gene>
<evidence type="ECO:0000259" key="2">
    <source>
        <dbReference type="Pfam" id="PF24583"/>
    </source>
</evidence>
<reference evidence="3 4" key="1">
    <citation type="submission" date="2023-01" db="EMBL/GenBank/DDBJ databases">
        <authorList>
            <person name="Kreplak J."/>
        </authorList>
    </citation>
    <scope>NUCLEOTIDE SEQUENCE [LARGE SCALE GENOMIC DNA]</scope>
</reference>
<evidence type="ECO:0000256" key="1">
    <source>
        <dbReference type="SAM" id="Phobius"/>
    </source>
</evidence>
<protein>
    <recommendedName>
        <fullName evidence="2">DUF7610 domain-containing protein</fullName>
    </recommendedName>
</protein>
<evidence type="ECO:0000313" key="4">
    <source>
        <dbReference type="Proteomes" id="UP001157006"/>
    </source>
</evidence>
<dbReference type="Pfam" id="PF24583">
    <property type="entry name" value="DUF7610"/>
    <property type="match status" value="1"/>
</dbReference>
<keyword evidence="4" id="KW-1185">Reference proteome</keyword>
<feature type="transmembrane region" description="Helical" evidence="1">
    <location>
        <begin position="174"/>
        <end position="193"/>
    </location>
</feature>
<organism evidence="3 4">
    <name type="scientific">Vicia faba</name>
    <name type="common">Broad bean</name>
    <name type="synonym">Faba vulgaris</name>
    <dbReference type="NCBI Taxonomy" id="3906"/>
    <lineage>
        <taxon>Eukaryota</taxon>
        <taxon>Viridiplantae</taxon>
        <taxon>Streptophyta</taxon>
        <taxon>Embryophyta</taxon>
        <taxon>Tracheophyta</taxon>
        <taxon>Spermatophyta</taxon>
        <taxon>Magnoliopsida</taxon>
        <taxon>eudicotyledons</taxon>
        <taxon>Gunneridae</taxon>
        <taxon>Pentapetalae</taxon>
        <taxon>rosids</taxon>
        <taxon>fabids</taxon>
        <taxon>Fabales</taxon>
        <taxon>Fabaceae</taxon>
        <taxon>Papilionoideae</taxon>
        <taxon>50 kb inversion clade</taxon>
        <taxon>NPAAA clade</taxon>
        <taxon>Hologalegina</taxon>
        <taxon>IRL clade</taxon>
        <taxon>Fabeae</taxon>
        <taxon>Vicia</taxon>
    </lineage>
</organism>
<dbReference type="Proteomes" id="UP001157006">
    <property type="component" value="Chromosome 2"/>
</dbReference>
<dbReference type="AlphaFoldDB" id="A0AAV0ZU16"/>
<sequence>MLDDGILSGPEKYSHEDIEQKLTFVGNLVSAEAKCHPSQHLHHITEKLESLKKSFNERDSSFTTFTNPEFDKDSISNSNSSCSCSESCLKDEELDESNLIVIDDPDKLFPDFVGEKGVVGFRRNGVEEIGEKIGTFYYHDAEEFFEDFDKEKEVMEEKKELEKVKSGCGKNCCVLVSGVFIGISFMGFIMVNFSGCFDEYVEQTSFAIPT</sequence>